<dbReference type="InterPro" id="IPR000335">
    <property type="entry name" value="Bleomycin-R"/>
</dbReference>
<evidence type="ECO:0000256" key="1">
    <source>
        <dbReference type="ARBA" id="ARBA00011051"/>
    </source>
</evidence>
<sequence>MSEASSSEPAFGGAIPVVRMFDVERTKEFYLGFLGFALDWEHRFEPQFPLYMQVSRSGLTLHLSEHHGDGSPGVVVFAPIEGIEAFHAEITARGYDHMRPGIEQQSWGREMQVWDPSGNRIRFCERRCG</sequence>
<evidence type="ECO:0000256" key="2">
    <source>
        <dbReference type="ARBA" id="ARBA00021572"/>
    </source>
</evidence>
<dbReference type="SUPFAM" id="SSF54593">
    <property type="entry name" value="Glyoxalase/Bleomycin resistance protein/Dihydroxybiphenyl dioxygenase"/>
    <property type="match status" value="1"/>
</dbReference>
<dbReference type="Gene3D" id="3.10.180.10">
    <property type="entry name" value="2,3-Dihydroxybiphenyl 1,2-Dioxygenase, domain 1"/>
    <property type="match status" value="1"/>
</dbReference>
<organism evidence="5 6">
    <name type="scientific">Hansschlegelia zhihuaiae</name>
    <dbReference type="NCBI Taxonomy" id="405005"/>
    <lineage>
        <taxon>Bacteria</taxon>
        <taxon>Pseudomonadati</taxon>
        <taxon>Pseudomonadota</taxon>
        <taxon>Alphaproteobacteria</taxon>
        <taxon>Hyphomicrobiales</taxon>
        <taxon>Methylopilaceae</taxon>
        <taxon>Hansschlegelia</taxon>
    </lineage>
</organism>
<dbReference type="OrthoDB" id="9803104at2"/>
<evidence type="ECO:0000256" key="3">
    <source>
        <dbReference type="ARBA" id="ARBA00023251"/>
    </source>
</evidence>
<dbReference type="GO" id="GO:0046677">
    <property type="term" value="P:response to antibiotic"/>
    <property type="evidence" value="ECO:0007669"/>
    <property type="project" value="UniProtKB-KW"/>
</dbReference>
<keyword evidence="3" id="KW-0046">Antibiotic resistance</keyword>
<dbReference type="CDD" id="cd08349">
    <property type="entry name" value="BLMA_like"/>
    <property type="match status" value="1"/>
</dbReference>
<dbReference type="Pfam" id="PF19581">
    <property type="entry name" value="Glyoxalase_7"/>
    <property type="match status" value="1"/>
</dbReference>
<evidence type="ECO:0000313" key="6">
    <source>
        <dbReference type="Proteomes" id="UP000289708"/>
    </source>
</evidence>
<dbReference type="InterPro" id="IPR029068">
    <property type="entry name" value="Glyas_Bleomycin-R_OHBP_Dase"/>
</dbReference>
<evidence type="ECO:0000313" key="5">
    <source>
        <dbReference type="EMBL" id="RXF73323.1"/>
    </source>
</evidence>
<proteinExistence type="inferred from homology"/>
<feature type="domain" description="VOC" evidence="4">
    <location>
        <begin position="12"/>
        <end position="126"/>
    </location>
</feature>
<dbReference type="RefSeq" id="WP_128777516.1">
    <property type="nucleotide sequence ID" value="NZ_RYFI01000009.1"/>
</dbReference>
<reference evidence="5 6" key="1">
    <citation type="submission" date="2018-12" db="EMBL/GenBank/DDBJ databases">
        <title>bacterium Hansschlegelia zhihuaiae S113.</title>
        <authorList>
            <person name="He J."/>
        </authorList>
    </citation>
    <scope>NUCLEOTIDE SEQUENCE [LARGE SCALE GENOMIC DNA]</scope>
    <source>
        <strain evidence="5 6">S 113</strain>
    </source>
</reference>
<dbReference type="PROSITE" id="PS51819">
    <property type="entry name" value="VOC"/>
    <property type="match status" value="1"/>
</dbReference>
<accession>A0A4Q0MIY1</accession>
<protein>
    <recommendedName>
        <fullName evidence="2">Bleomycin resistance protein</fullName>
    </recommendedName>
</protein>
<dbReference type="Proteomes" id="UP000289708">
    <property type="component" value="Unassembled WGS sequence"/>
</dbReference>
<keyword evidence="6" id="KW-1185">Reference proteome</keyword>
<dbReference type="AlphaFoldDB" id="A0A4Q0MIY1"/>
<name>A0A4Q0MIY1_9HYPH</name>
<gene>
    <name evidence="5" type="ORF">EK403_10880</name>
</gene>
<dbReference type="InterPro" id="IPR037523">
    <property type="entry name" value="VOC_core"/>
</dbReference>
<evidence type="ECO:0000259" key="4">
    <source>
        <dbReference type="PROSITE" id="PS51819"/>
    </source>
</evidence>
<comment type="similarity">
    <text evidence="1">Belongs to the bleomycin resistance protein family.</text>
</comment>
<dbReference type="EMBL" id="RYFI01000009">
    <property type="protein sequence ID" value="RXF73323.1"/>
    <property type="molecule type" value="Genomic_DNA"/>
</dbReference>
<comment type="caution">
    <text evidence="5">The sequence shown here is derived from an EMBL/GenBank/DDBJ whole genome shotgun (WGS) entry which is preliminary data.</text>
</comment>